<evidence type="ECO:0000256" key="4">
    <source>
        <dbReference type="ARBA" id="ARBA00022475"/>
    </source>
</evidence>
<dbReference type="PANTHER" id="PTHR45528:SF1">
    <property type="entry name" value="SENSOR HISTIDINE KINASE CPXA"/>
    <property type="match status" value="1"/>
</dbReference>
<dbReference type="Gene3D" id="6.10.340.10">
    <property type="match status" value="1"/>
</dbReference>
<evidence type="ECO:0000256" key="13">
    <source>
        <dbReference type="ARBA" id="ARBA00023136"/>
    </source>
</evidence>
<dbReference type="InterPro" id="IPR038428">
    <property type="entry name" value="HK_sensor_dom_sf"/>
</dbReference>
<keyword evidence="13 14" id="KW-0472">Membrane</keyword>
<dbReference type="InterPro" id="IPR003661">
    <property type="entry name" value="HisK_dim/P_dom"/>
</dbReference>
<dbReference type="SMART" id="SM00387">
    <property type="entry name" value="HATPase_c"/>
    <property type="match status" value="1"/>
</dbReference>
<dbReference type="InterPro" id="IPR050398">
    <property type="entry name" value="HssS/ArlS-like"/>
</dbReference>
<dbReference type="SUPFAM" id="SSF158472">
    <property type="entry name" value="HAMP domain-like"/>
    <property type="match status" value="1"/>
</dbReference>
<protein>
    <recommendedName>
        <fullName evidence="3">histidine kinase</fullName>
        <ecNumber evidence="3">2.7.13.3</ecNumber>
    </recommendedName>
</protein>
<dbReference type="Gene3D" id="1.10.287.130">
    <property type="match status" value="1"/>
</dbReference>
<keyword evidence="12" id="KW-0902">Two-component regulatory system</keyword>
<dbReference type="InterPro" id="IPR036890">
    <property type="entry name" value="HATPase_C_sf"/>
</dbReference>
<dbReference type="GO" id="GO:0005524">
    <property type="term" value="F:ATP binding"/>
    <property type="evidence" value="ECO:0007669"/>
    <property type="project" value="UniProtKB-KW"/>
</dbReference>
<dbReference type="Pfam" id="PF16750">
    <property type="entry name" value="HK_sensor"/>
    <property type="match status" value="1"/>
</dbReference>
<evidence type="ECO:0000256" key="9">
    <source>
        <dbReference type="ARBA" id="ARBA00022777"/>
    </source>
</evidence>
<dbReference type="Gene3D" id="3.30.450.170">
    <property type="entry name" value="Two-component histidine kinase, sensor domain"/>
    <property type="match status" value="1"/>
</dbReference>
<feature type="domain" description="HAMP" evidence="16">
    <location>
        <begin position="174"/>
        <end position="229"/>
    </location>
</feature>
<evidence type="ECO:0000256" key="11">
    <source>
        <dbReference type="ARBA" id="ARBA00022989"/>
    </source>
</evidence>
<dbReference type="SUPFAM" id="SSF55874">
    <property type="entry name" value="ATPase domain of HSP90 chaperone/DNA topoisomerase II/histidine kinase"/>
    <property type="match status" value="1"/>
</dbReference>
<dbReference type="SUPFAM" id="SSF47384">
    <property type="entry name" value="Homodimeric domain of signal transducing histidine kinase"/>
    <property type="match status" value="1"/>
</dbReference>
<evidence type="ECO:0000313" key="17">
    <source>
        <dbReference type="EMBL" id="MBB6521476.1"/>
    </source>
</evidence>
<evidence type="ECO:0000259" key="15">
    <source>
        <dbReference type="PROSITE" id="PS50109"/>
    </source>
</evidence>
<keyword evidence="8" id="KW-0547">Nucleotide-binding</keyword>
<evidence type="ECO:0000256" key="10">
    <source>
        <dbReference type="ARBA" id="ARBA00022840"/>
    </source>
</evidence>
<keyword evidence="7 14" id="KW-0812">Transmembrane</keyword>
<dbReference type="SMART" id="SM00304">
    <property type="entry name" value="HAMP"/>
    <property type="match status" value="1"/>
</dbReference>
<feature type="transmembrane region" description="Helical" evidence="14">
    <location>
        <begin position="7"/>
        <end position="25"/>
    </location>
</feature>
<dbReference type="Pfam" id="PF02518">
    <property type="entry name" value="HATPase_c"/>
    <property type="match status" value="1"/>
</dbReference>
<gene>
    <name evidence="17" type="ORF">HNR48_001754</name>
</gene>
<keyword evidence="11 14" id="KW-1133">Transmembrane helix</keyword>
<dbReference type="PROSITE" id="PS50109">
    <property type="entry name" value="HIS_KIN"/>
    <property type="match status" value="1"/>
</dbReference>
<dbReference type="InterPro" id="IPR005467">
    <property type="entry name" value="His_kinase_dom"/>
</dbReference>
<evidence type="ECO:0000313" key="18">
    <source>
        <dbReference type="Proteomes" id="UP000528457"/>
    </source>
</evidence>
<comment type="catalytic activity">
    <reaction evidence="1">
        <text>ATP + protein L-histidine = ADP + protein N-phospho-L-histidine.</text>
        <dbReference type="EC" id="2.7.13.3"/>
    </reaction>
</comment>
<dbReference type="CDD" id="cd00082">
    <property type="entry name" value="HisKA"/>
    <property type="match status" value="1"/>
</dbReference>
<evidence type="ECO:0000256" key="2">
    <source>
        <dbReference type="ARBA" id="ARBA00004651"/>
    </source>
</evidence>
<dbReference type="GO" id="GO:0005886">
    <property type="term" value="C:plasma membrane"/>
    <property type="evidence" value="ECO:0007669"/>
    <property type="project" value="UniProtKB-SubCell"/>
</dbReference>
<dbReference type="Pfam" id="PF00672">
    <property type="entry name" value="HAMP"/>
    <property type="match status" value="1"/>
</dbReference>
<keyword evidence="5" id="KW-0597">Phosphoprotein</keyword>
<keyword evidence="10" id="KW-0067">ATP-binding</keyword>
<dbReference type="CDD" id="cd06225">
    <property type="entry name" value="HAMP"/>
    <property type="match status" value="1"/>
</dbReference>
<evidence type="ECO:0000256" key="1">
    <source>
        <dbReference type="ARBA" id="ARBA00000085"/>
    </source>
</evidence>
<organism evidence="17 18">
    <name type="scientific">Pseudoteredinibacter isoporae</name>
    <dbReference type="NCBI Taxonomy" id="570281"/>
    <lineage>
        <taxon>Bacteria</taxon>
        <taxon>Pseudomonadati</taxon>
        <taxon>Pseudomonadota</taxon>
        <taxon>Gammaproteobacteria</taxon>
        <taxon>Cellvibrionales</taxon>
        <taxon>Cellvibrionaceae</taxon>
        <taxon>Pseudoteredinibacter</taxon>
    </lineage>
</organism>
<evidence type="ECO:0000256" key="3">
    <source>
        <dbReference type="ARBA" id="ARBA00012438"/>
    </source>
</evidence>
<feature type="transmembrane region" description="Helical" evidence="14">
    <location>
        <begin position="152"/>
        <end position="173"/>
    </location>
</feature>
<dbReference type="EC" id="2.7.13.3" evidence="3"/>
<dbReference type="RefSeq" id="WP_166848401.1">
    <property type="nucleotide sequence ID" value="NZ_JAAONY010000001.1"/>
</dbReference>
<keyword evidence="18" id="KW-1185">Reference proteome</keyword>
<reference evidence="17 18" key="1">
    <citation type="submission" date="2020-08" db="EMBL/GenBank/DDBJ databases">
        <title>Genomic Encyclopedia of Type Strains, Phase IV (KMG-IV): sequencing the most valuable type-strain genomes for metagenomic binning, comparative biology and taxonomic classification.</title>
        <authorList>
            <person name="Goeker M."/>
        </authorList>
    </citation>
    <scope>NUCLEOTIDE SEQUENCE [LARGE SCALE GENOMIC DNA]</scope>
    <source>
        <strain evidence="17 18">DSM 22368</strain>
    </source>
</reference>
<keyword evidence="6 17" id="KW-0808">Transferase</keyword>
<evidence type="ECO:0000256" key="7">
    <source>
        <dbReference type="ARBA" id="ARBA00022692"/>
    </source>
</evidence>
<evidence type="ECO:0000256" key="14">
    <source>
        <dbReference type="SAM" id="Phobius"/>
    </source>
</evidence>
<dbReference type="InterPro" id="IPR031930">
    <property type="entry name" value="HK_sensor"/>
</dbReference>
<dbReference type="GO" id="GO:0000155">
    <property type="term" value="F:phosphorelay sensor kinase activity"/>
    <property type="evidence" value="ECO:0007669"/>
    <property type="project" value="InterPro"/>
</dbReference>
<comment type="caution">
    <text evidence="17">The sequence shown here is derived from an EMBL/GenBank/DDBJ whole genome shotgun (WGS) entry which is preliminary data.</text>
</comment>
<evidence type="ECO:0000256" key="12">
    <source>
        <dbReference type="ARBA" id="ARBA00023012"/>
    </source>
</evidence>
<dbReference type="PANTHER" id="PTHR45528">
    <property type="entry name" value="SENSOR HISTIDINE KINASE CPXA"/>
    <property type="match status" value="1"/>
</dbReference>
<name>A0A7X0MV90_9GAMM</name>
<dbReference type="InterPro" id="IPR004358">
    <property type="entry name" value="Sig_transdc_His_kin-like_C"/>
</dbReference>
<dbReference type="EMBL" id="JACHHT010000001">
    <property type="protein sequence ID" value="MBB6521476.1"/>
    <property type="molecule type" value="Genomic_DNA"/>
</dbReference>
<dbReference type="Proteomes" id="UP000528457">
    <property type="component" value="Unassembled WGS sequence"/>
</dbReference>
<dbReference type="InterPro" id="IPR003660">
    <property type="entry name" value="HAMP_dom"/>
</dbReference>
<dbReference type="SMART" id="SM00388">
    <property type="entry name" value="HisKA"/>
    <property type="match status" value="1"/>
</dbReference>
<proteinExistence type="predicted"/>
<dbReference type="Gene3D" id="3.30.565.10">
    <property type="entry name" value="Histidine kinase-like ATPase, C-terminal domain"/>
    <property type="match status" value="1"/>
</dbReference>
<dbReference type="InParanoid" id="A0A7X0MV90"/>
<dbReference type="InterPro" id="IPR003594">
    <property type="entry name" value="HATPase_dom"/>
</dbReference>
<dbReference type="PRINTS" id="PR00344">
    <property type="entry name" value="BCTRLSENSOR"/>
</dbReference>
<comment type="subcellular location">
    <subcellularLocation>
        <location evidence="2">Cell membrane</location>
        <topology evidence="2">Multi-pass membrane protein</topology>
    </subcellularLocation>
</comment>
<evidence type="ECO:0000256" key="6">
    <source>
        <dbReference type="ARBA" id="ARBA00022679"/>
    </source>
</evidence>
<sequence length="458" mass="52705">MFKLRLFGKLNLWIAICITSFYWLLTDLNEKVETEFSYIAEAHKEQLMDYAKQAENIIATGNAEQLQAWKDAVSRQEDTLVAVIKVDIHDLVDTEWDNTPYDGGYFGRHIDYPIHLYHTENPLMDIPFGNDGYHLLIRLPQRMRPGAFWNELYFASRTLLPFLFAMLISYLLYRYLLSPLRKLKYATRRYANGDFSTKIYPAIARRQDEISDLAASFDDMGSKLSSAISQQRQLIQDISHELRTPLTRIQLSLDGNDAEEVVNRVKNEVGAMRKLVEGTLTLAWLENEKPQLNKDSIELPSLIESIIEDARFEFPSHPIKGELNEIDTLKNSSHLALSQSIENIIRNACKYTPEGKEVLVKLWQQQDDIFIEVADQGPGIDEQHLEDIFKPFFRLEESRDREKGGFGLGLALSKRQVEACGGRISAHNRNPQGLLIQIELNNCKKRKNFSSTHPENLK</sequence>
<dbReference type="Pfam" id="PF00512">
    <property type="entry name" value="HisKA"/>
    <property type="match status" value="1"/>
</dbReference>
<dbReference type="AlphaFoldDB" id="A0A7X0MV90"/>
<evidence type="ECO:0000256" key="8">
    <source>
        <dbReference type="ARBA" id="ARBA00022741"/>
    </source>
</evidence>
<feature type="domain" description="Histidine kinase" evidence="15">
    <location>
        <begin position="237"/>
        <end position="444"/>
    </location>
</feature>
<dbReference type="InterPro" id="IPR036097">
    <property type="entry name" value="HisK_dim/P_sf"/>
</dbReference>
<keyword evidence="4" id="KW-1003">Cell membrane</keyword>
<evidence type="ECO:0000259" key="16">
    <source>
        <dbReference type="PROSITE" id="PS50885"/>
    </source>
</evidence>
<dbReference type="PROSITE" id="PS50885">
    <property type="entry name" value="HAMP"/>
    <property type="match status" value="1"/>
</dbReference>
<accession>A0A7X0MV90</accession>
<evidence type="ECO:0000256" key="5">
    <source>
        <dbReference type="ARBA" id="ARBA00022553"/>
    </source>
</evidence>
<keyword evidence="9 17" id="KW-0418">Kinase</keyword>